<dbReference type="InterPro" id="IPR013249">
    <property type="entry name" value="RNA_pol_sigma70_r4_t2"/>
</dbReference>
<dbReference type="AlphaFoldDB" id="A0A1H9G2P9"/>
<evidence type="ECO:0000313" key="7">
    <source>
        <dbReference type="EMBL" id="SEQ44396.1"/>
    </source>
</evidence>
<dbReference type="PANTHER" id="PTHR43133">
    <property type="entry name" value="RNA POLYMERASE ECF-TYPE SIGMA FACTO"/>
    <property type="match status" value="1"/>
</dbReference>
<dbReference type="InterPro" id="IPR036388">
    <property type="entry name" value="WH-like_DNA-bd_sf"/>
</dbReference>
<organism evidence="7 8">
    <name type="scientific">Neolewinella agarilytica</name>
    <dbReference type="NCBI Taxonomy" id="478744"/>
    <lineage>
        <taxon>Bacteria</taxon>
        <taxon>Pseudomonadati</taxon>
        <taxon>Bacteroidota</taxon>
        <taxon>Saprospiria</taxon>
        <taxon>Saprospirales</taxon>
        <taxon>Lewinellaceae</taxon>
        <taxon>Neolewinella</taxon>
    </lineage>
</organism>
<feature type="domain" description="RNA polymerase sigma factor 70 region 4 type 2" evidence="6">
    <location>
        <begin position="170"/>
        <end position="219"/>
    </location>
</feature>
<dbReference type="InterPro" id="IPR039425">
    <property type="entry name" value="RNA_pol_sigma-70-like"/>
</dbReference>
<evidence type="ECO:0000256" key="3">
    <source>
        <dbReference type="ARBA" id="ARBA00023082"/>
    </source>
</evidence>
<dbReference type="InParanoid" id="A0A1H9G2P9"/>
<comment type="similarity">
    <text evidence="1">Belongs to the sigma-70 factor family. ECF subfamily.</text>
</comment>
<evidence type="ECO:0000259" key="5">
    <source>
        <dbReference type="Pfam" id="PF04542"/>
    </source>
</evidence>
<keyword evidence="4" id="KW-0804">Transcription</keyword>
<evidence type="ECO:0000313" key="8">
    <source>
        <dbReference type="Proteomes" id="UP000199021"/>
    </source>
</evidence>
<dbReference type="SUPFAM" id="SSF88946">
    <property type="entry name" value="Sigma2 domain of RNA polymerase sigma factors"/>
    <property type="match status" value="1"/>
</dbReference>
<dbReference type="InterPro" id="IPR013324">
    <property type="entry name" value="RNA_pol_sigma_r3/r4-like"/>
</dbReference>
<evidence type="ECO:0000256" key="1">
    <source>
        <dbReference type="ARBA" id="ARBA00010641"/>
    </source>
</evidence>
<proteinExistence type="inferred from homology"/>
<dbReference type="InterPro" id="IPR014284">
    <property type="entry name" value="RNA_pol_sigma-70_dom"/>
</dbReference>
<dbReference type="NCBIfam" id="TIGR02937">
    <property type="entry name" value="sigma70-ECF"/>
    <property type="match status" value="1"/>
</dbReference>
<dbReference type="InterPro" id="IPR007627">
    <property type="entry name" value="RNA_pol_sigma70_r2"/>
</dbReference>
<dbReference type="CDD" id="cd06171">
    <property type="entry name" value="Sigma70_r4"/>
    <property type="match status" value="1"/>
</dbReference>
<evidence type="ECO:0000259" key="6">
    <source>
        <dbReference type="Pfam" id="PF08281"/>
    </source>
</evidence>
<reference evidence="8" key="1">
    <citation type="submission" date="2016-10" db="EMBL/GenBank/DDBJ databases">
        <authorList>
            <person name="Varghese N."/>
            <person name="Submissions S."/>
        </authorList>
    </citation>
    <scope>NUCLEOTIDE SEQUENCE [LARGE SCALE GENOMIC DNA]</scope>
    <source>
        <strain evidence="8">DSM 24740</strain>
    </source>
</reference>
<accession>A0A1H9G2P9</accession>
<dbReference type="Gene3D" id="1.10.1740.10">
    <property type="match status" value="1"/>
</dbReference>
<sequence>MDVNRMLTALLRYPFACTCGRAVKPTYKTLSLYPGHIPPSHRVYVLKSNRPLMLSMKEKELIEGALRGDERASRLLFERYSPMLMGVCQRYCRTQAEAEDVLQDAFIRLFAKLPKYGFQGSFAGWARRLTVNVALKTYQRKRYQLEQTGLDNIPEGSGAPTAYADLGEKELLEMVQALPDGYRLVFNLYAIEGYSHKEIGDMLNIQEASSRSQLLKARKVLQRQIEIRQRIAI</sequence>
<dbReference type="FunCoup" id="A0A1H9G2P9">
    <property type="interactions" value="19"/>
</dbReference>
<dbReference type="STRING" id="478744.SAMN05444359_11017"/>
<dbReference type="PANTHER" id="PTHR43133:SF46">
    <property type="entry name" value="RNA POLYMERASE SIGMA-70 FACTOR ECF SUBFAMILY"/>
    <property type="match status" value="1"/>
</dbReference>
<evidence type="ECO:0000256" key="4">
    <source>
        <dbReference type="ARBA" id="ARBA00023163"/>
    </source>
</evidence>
<dbReference type="GO" id="GO:0016987">
    <property type="term" value="F:sigma factor activity"/>
    <property type="evidence" value="ECO:0007669"/>
    <property type="project" value="UniProtKB-KW"/>
</dbReference>
<dbReference type="GO" id="GO:0003677">
    <property type="term" value="F:DNA binding"/>
    <property type="evidence" value="ECO:0007669"/>
    <property type="project" value="InterPro"/>
</dbReference>
<name>A0A1H9G2P9_9BACT</name>
<dbReference type="Proteomes" id="UP000199021">
    <property type="component" value="Unassembled WGS sequence"/>
</dbReference>
<dbReference type="EMBL" id="FOFB01000010">
    <property type="protein sequence ID" value="SEQ44396.1"/>
    <property type="molecule type" value="Genomic_DNA"/>
</dbReference>
<keyword evidence="2" id="KW-0805">Transcription regulation</keyword>
<dbReference type="InterPro" id="IPR013325">
    <property type="entry name" value="RNA_pol_sigma_r2"/>
</dbReference>
<keyword evidence="8" id="KW-1185">Reference proteome</keyword>
<keyword evidence="3" id="KW-0731">Sigma factor</keyword>
<dbReference type="Pfam" id="PF08281">
    <property type="entry name" value="Sigma70_r4_2"/>
    <property type="match status" value="1"/>
</dbReference>
<dbReference type="Gene3D" id="1.10.10.10">
    <property type="entry name" value="Winged helix-like DNA-binding domain superfamily/Winged helix DNA-binding domain"/>
    <property type="match status" value="1"/>
</dbReference>
<dbReference type="SUPFAM" id="SSF88659">
    <property type="entry name" value="Sigma3 and sigma4 domains of RNA polymerase sigma factors"/>
    <property type="match status" value="1"/>
</dbReference>
<protein>
    <submittedName>
        <fullName evidence="7">RNA polymerase sigma-70 factor, ECF subfamily</fullName>
    </submittedName>
</protein>
<evidence type="ECO:0000256" key="2">
    <source>
        <dbReference type="ARBA" id="ARBA00023015"/>
    </source>
</evidence>
<dbReference type="Pfam" id="PF04542">
    <property type="entry name" value="Sigma70_r2"/>
    <property type="match status" value="1"/>
</dbReference>
<dbReference type="GO" id="GO:0006352">
    <property type="term" value="P:DNA-templated transcription initiation"/>
    <property type="evidence" value="ECO:0007669"/>
    <property type="project" value="InterPro"/>
</dbReference>
<gene>
    <name evidence="7" type="ORF">SAMN05444359_11017</name>
</gene>
<feature type="domain" description="RNA polymerase sigma-70 region 2" evidence="5">
    <location>
        <begin position="76"/>
        <end position="142"/>
    </location>
</feature>